<dbReference type="Gene3D" id="1.10.10.60">
    <property type="entry name" value="Homeodomain-like"/>
    <property type="match status" value="1"/>
</dbReference>
<comment type="caution">
    <text evidence="6">The sequence shown here is derived from an EMBL/GenBank/DDBJ whole genome shotgun (WGS) entry which is preliminary data.</text>
</comment>
<dbReference type="InterPro" id="IPR018060">
    <property type="entry name" value="HTH_AraC"/>
</dbReference>
<dbReference type="PANTHER" id="PTHR46796">
    <property type="entry name" value="HTH-TYPE TRANSCRIPTIONAL ACTIVATOR RHAS-RELATED"/>
    <property type="match status" value="1"/>
</dbReference>
<keyword evidence="3" id="KW-0804">Transcription</keyword>
<keyword evidence="7" id="KW-1185">Reference proteome</keyword>
<dbReference type="EMBL" id="BAAAUG010000022">
    <property type="protein sequence ID" value="GAA3091532.1"/>
    <property type="molecule type" value="Genomic_DNA"/>
</dbReference>
<evidence type="ECO:0000256" key="3">
    <source>
        <dbReference type="ARBA" id="ARBA00023163"/>
    </source>
</evidence>
<sequence>MDSALYEGDRLSGWEVACPRRPSPFDGVEVAGFRDRAAGGLDLRVIPQPIVTVVIELGDDALDVENTSGSRALRSFAAGLSPGEARIRGERVDCVEIRMSPVSAYSLLGVSLSDLSGVVIGLDDLWRHEPRLREQLTGAREWEDRFALMDDFLARRHASAPSMDLEVVASWEHIVSRRGQVRVGDLAVSCGWSRKRLWSRFTAQVGLTPKRAAMLVRFDRAVRGLSAGRSAADVAVVCGYVDQSHLHRDVLAFAGCTPGALGSPPETNTAGDRNESLTASSGEHSSKT</sequence>
<gene>
    <name evidence="6" type="ORF">GCM10010449_14100</name>
</gene>
<keyword evidence="1" id="KW-0805">Transcription regulation</keyword>
<evidence type="ECO:0000256" key="2">
    <source>
        <dbReference type="ARBA" id="ARBA00023125"/>
    </source>
</evidence>
<dbReference type="RefSeq" id="WP_344519587.1">
    <property type="nucleotide sequence ID" value="NZ_BAAAUG010000022.1"/>
</dbReference>
<accession>A0ABP6MCE5</accession>
<protein>
    <submittedName>
        <fullName evidence="6">Helix-turn-helix domain-containing protein</fullName>
    </submittedName>
</protein>
<evidence type="ECO:0000313" key="6">
    <source>
        <dbReference type="EMBL" id="GAA3091532.1"/>
    </source>
</evidence>
<dbReference type="InterPro" id="IPR050204">
    <property type="entry name" value="AraC_XylS_family_regulators"/>
</dbReference>
<evidence type="ECO:0000313" key="7">
    <source>
        <dbReference type="Proteomes" id="UP001501637"/>
    </source>
</evidence>
<organism evidence="6 7">
    <name type="scientific">Streptomyces rectiviolaceus</name>
    <dbReference type="NCBI Taxonomy" id="332591"/>
    <lineage>
        <taxon>Bacteria</taxon>
        <taxon>Bacillati</taxon>
        <taxon>Actinomycetota</taxon>
        <taxon>Actinomycetes</taxon>
        <taxon>Kitasatosporales</taxon>
        <taxon>Streptomycetaceae</taxon>
        <taxon>Streptomyces</taxon>
    </lineage>
</organism>
<dbReference type="PROSITE" id="PS01124">
    <property type="entry name" value="HTH_ARAC_FAMILY_2"/>
    <property type="match status" value="1"/>
</dbReference>
<proteinExistence type="predicted"/>
<evidence type="ECO:0000256" key="1">
    <source>
        <dbReference type="ARBA" id="ARBA00023015"/>
    </source>
</evidence>
<evidence type="ECO:0000259" key="5">
    <source>
        <dbReference type="PROSITE" id="PS01124"/>
    </source>
</evidence>
<dbReference type="Pfam" id="PF12833">
    <property type="entry name" value="HTH_18"/>
    <property type="match status" value="1"/>
</dbReference>
<dbReference type="PANTHER" id="PTHR46796:SF15">
    <property type="entry name" value="BLL1074 PROTEIN"/>
    <property type="match status" value="1"/>
</dbReference>
<evidence type="ECO:0000256" key="4">
    <source>
        <dbReference type="SAM" id="MobiDB-lite"/>
    </source>
</evidence>
<keyword evidence="2" id="KW-0238">DNA-binding</keyword>
<name>A0ABP6MCE5_9ACTN</name>
<feature type="domain" description="HTH araC/xylS-type" evidence="5">
    <location>
        <begin position="165"/>
        <end position="264"/>
    </location>
</feature>
<feature type="region of interest" description="Disordered" evidence="4">
    <location>
        <begin position="262"/>
        <end position="288"/>
    </location>
</feature>
<feature type="compositionally biased region" description="Polar residues" evidence="4">
    <location>
        <begin position="265"/>
        <end position="288"/>
    </location>
</feature>
<dbReference type="SMART" id="SM00342">
    <property type="entry name" value="HTH_ARAC"/>
    <property type="match status" value="1"/>
</dbReference>
<dbReference type="Proteomes" id="UP001501637">
    <property type="component" value="Unassembled WGS sequence"/>
</dbReference>
<reference evidence="7" key="1">
    <citation type="journal article" date="2019" name="Int. J. Syst. Evol. Microbiol.">
        <title>The Global Catalogue of Microorganisms (GCM) 10K type strain sequencing project: providing services to taxonomists for standard genome sequencing and annotation.</title>
        <authorList>
            <consortium name="The Broad Institute Genomics Platform"/>
            <consortium name="The Broad Institute Genome Sequencing Center for Infectious Disease"/>
            <person name="Wu L."/>
            <person name="Ma J."/>
        </authorList>
    </citation>
    <scope>NUCLEOTIDE SEQUENCE [LARGE SCALE GENOMIC DNA]</scope>
    <source>
        <strain evidence="7">JCM 9092</strain>
    </source>
</reference>